<protein>
    <submittedName>
        <fullName evidence="2">Expressed protein</fullName>
    </submittedName>
</protein>
<dbReference type="EMBL" id="CALTRL010000093">
    <property type="protein sequence ID" value="CAH7666285.1"/>
    <property type="molecule type" value="Genomic_DNA"/>
</dbReference>
<name>A0AAV0AG61_PHAPC</name>
<organism evidence="2 3">
    <name type="scientific">Phakopsora pachyrhizi</name>
    <name type="common">Asian soybean rust disease fungus</name>
    <dbReference type="NCBI Taxonomy" id="170000"/>
    <lineage>
        <taxon>Eukaryota</taxon>
        <taxon>Fungi</taxon>
        <taxon>Dikarya</taxon>
        <taxon>Basidiomycota</taxon>
        <taxon>Pucciniomycotina</taxon>
        <taxon>Pucciniomycetes</taxon>
        <taxon>Pucciniales</taxon>
        <taxon>Phakopsoraceae</taxon>
        <taxon>Phakopsora</taxon>
    </lineage>
</organism>
<evidence type="ECO:0000256" key="1">
    <source>
        <dbReference type="SAM" id="Coils"/>
    </source>
</evidence>
<keyword evidence="1" id="KW-0175">Coiled coil</keyword>
<accession>A0AAV0AG61</accession>
<reference evidence="2" key="1">
    <citation type="submission" date="2022-06" db="EMBL/GenBank/DDBJ databases">
        <authorList>
            <consortium name="SYNGENTA / RWTH Aachen University"/>
        </authorList>
    </citation>
    <scope>NUCLEOTIDE SEQUENCE</scope>
</reference>
<dbReference type="AlphaFoldDB" id="A0AAV0AG61"/>
<sequence length="410" mass="47425">MSVDEDRSRPNRIEVYTSEEDLSFVKDCLTQILNFASPFPTDSRNIQSLEDELLLEAGSEPRESDWTLRLLTRYYETFLKPRVILIEELDMNSLIKDDVQAVLIILASSQQRIDSRLETLIEHLSNRGAGLNQLILHSDIYSEETEEEESWYQRICSENSFEIYGSDNLSESSMSLQCHPWRYIKRVKPDLRAKKLNSSTSNHETTLSDLSDQNTTFSKEDDILLKPKSNKNDDCCSSRDHNIKILQPNNESKELDTCERKYTDLKRDESCGFDDDFMPFVSARGGKSSDWGREENDDFFKDIRVDDLNRSKTSCLNNLSEDYKRLEASVKEVDNTVCRNQSKSHDHGDGSFGLEEMRGVEDEIDDFAKLVSELNELKDYASGLEDDECRRKFAESVSLAFEKRLCEYEE</sequence>
<gene>
    <name evidence="2" type="ORF">PPACK8108_LOCUS625</name>
</gene>
<evidence type="ECO:0000313" key="3">
    <source>
        <dbReference type="Proteomes" id="UP001153365"/>
    </source>
</evidence>
<comment type="caution">
    <text evidence="2">The sequence shown here is derived from an EMBL/GenBank/DDBJ whole genome shotgun (WGS) entry which is preliminary data.</text>
</comment>
<evidence type="ECO:0000313" key="2">
    <source>
        <dbReference type="EMBL" id="CAH7666285.1"/>
    </source>
</evidence>
<feature type="coiled-coil region" evidence="1">
    <location>
        <begin position="316"/>
        <end position="377"/>
    </location>
</feature>
<dbReference type="Proteomes" id="UP001153365">
    <property type="component" value="Unassembled WGS sequence"/>
</dbReference>
<keyword evidence="3" id="KW-1185">Reference proteome</keyword>
<proteinExistence type="predicted"/>